<dbReference type="GO" id="GO:0080120">
    <property type="term" value="P:CAAX-box protein maturation"/>
    <property type="evidence" value="ECO:0007669"/>
    <property type="project" value="UniProtKB-ARBA"/>
</dbReference>
<dbReference type="PATRIC" id="fig|1158601.3.peg.3139"/>
<feature type="transmembrane region" description="Helical" evidence="2">
    <location>
        <begin position="72"/>
        <end position="93"/>
    </location>
</feature>
<evidence type="ECO:0000313" key="4">
    <source>
        <dbReference type="EMBL" id="EOH75367.1"/>
    </source>
</evidence>
<keyword evidence="2" id="KW-0472">Membrane</keyword>
<evidence type="ECO:0000313" key="6">
    <source>
        <dbReference type="Proteomes" id="UP000013783"/>
    </source>
</evidence>
<feature type="transmembrane region" description="Helical" evidence="2">
    <location>
        <begin position="34"/>
        <end position="52"/>
    </location>
</feature>
<dbReference type="Proteomes" id="UP000014148">
    <property type="component" value="Unassembled WGS sequence"/>
</dbReference>
<dbReference type="GO" id="GO:0004175">
    <property type="term" value="F:endopeptidase activity"/>
    <property type="evidence" value="ECO:0007669"/>
    <property type="project" value="UniProtKB-ARBA"/>
</dbReference>
<keyword evidence="2" id="KW-0812">Transmembrane</keyword>
<name>R2NTL3_9ENTE</name>
<dbReference type="STRING" id="71451.RV07_GL001462"/>
<evidence type="ECO:0000259" key="3">
    <source>
        <dbReference type="Pfam" id="PF02517"/>
    </source>
</evidence>
<dbReference type="OrthoDB" id="2990933at2"/>
<dbReference type="InterPro" id="IPR003675">
    <property type="entry name" value="Rce1/LyrA-like_dom"/>
</dbReference>
<feature type="transmembrane region" description="Helical" evidence="2">
    <location>
        <begin position="162"/>
        <end position="180"/>
    </location>
</feature>
<reference evidence="5 7" key="2">
    <citation type="submission" date="2013-03" db="EMBL/GenBank/DDBJ databases">
        <title>The Genome Sequence of Enterococcus malodoratus ATCC_43197 (PacBio/Illumina hybrid assembly).</title>
        <authorList>
            <consortium name="The Broad Institute Genomics Platform"/>
            <consortium name="The Broad Institute Genome Sequencing Center for Infectious Disease"/>
            <person name="Earl A."/>
            <person name="Russ C."/>
            <person name="Gilmore M."/>
            <person name="Surin D."/>
            <person name="Walker B."/>
            <person name="Young S."/>
            <person name="Zeng Q."/>
            <person name="Gargeya S."/>
            <person name="Fitzgerald M."/>
            <person name="Haas B."/>
            <person name="Abouelleil A."/>
            <person name="Allen A.W."/>
            <person name="Alvarado L."/>
            <person name="Arachchi H.M."/>
            <person name="Berlin A.M."/>
            <person name="Chapman S.B."/>
            <person name="Gainer-Dewar J."/>
            <person name="Goldberg J."/>
            <person name="Griggs A."/>
            <person name="Gujja S."/>
            <person name="Hansen M."/>
            <person name="Howarth C."/>
            <person name="Imamovic A."/>
            <person name="Ireland A."/>
            <person name="Larimer J."/>
            <person name="McCowan C."/>
            <person name="Murphy C."/>
            <person name="Pearson M."/>
            <person name="Poon T.W."/>
            <person name="Priest M."/>
            <person name="Roberts A."/>
            <person name="Saif S."/>
            <person name="Shea T."/>
            <person name="Sisk P."/>
            <person name="Sykes S."/>
            <person name="Wortman J."/>
            <person name="Nusbaum C."/>
            <person name="Birren B."/>
        </authorList>
    </citation>
    <scope>NUCLEOTIDE SEQUENCE [LARGE SCALE GENOMIC DNA]</scope>
    <source>
        <strain evidence="5 7">ATCC 43197</strain>
    </source>
</reference>
<protein>
    <recommendedName>
        <fullName evidence="3">CAAX prenyl protease 2/Lysostaphin resistance protein A-like domain-containing protein</fullName>
    </recommendedName>
</protein>
<dbReference type="RefSeq" id="WP_010741969.1">
    <property type="nucleotide sequence ID" value="NZ_KB946251.1"/>
</dbReference>
<keyword evidence="2" id="KW-1133">Transmembrane helix</keyword>
<feature type="transmembrane region" description="Helical" evidence="2">
    <location>
        <begin position="136"/>
        <end position="156"/>
    </location>
</feature>
<dbReference type="EMBL" id="ASWA01000003">
    <property type="protein sequence ID" value="EOT66830.1"/>
    <property type="molecule type" value="Genomic_DNA"/>
</dbReference>
<dbReference type="AlphaFoldDB" id="R2NTL3"/>
<evidence type="ECO:0000313" key="7">
    <source>
        <dbReference type="Proteomes" id="UP000014148"/>
    </source>
</evidence>
<evidence type="ECO:0000313" key="5">
    <source>
        <dbReference type="EMBL" id="EOT66830.1"/>
    </source>
</evidence>
<comment type="caution">
    <text evidence="4">The sequence shown here is derived from an EMBL/GenBank/DDBJ whole genome shotgun (WGS) entry which is preliminary data.</text>
</comment>
<proteinExistence type="inferred from homology"/>
<organism evidence="4 6">
    <name type="scientific">Enterococcus malodoratus ATCC 43197</name>
    <dbReference type="NCBI Taxonomy" id="1158601"/>
    <lineage>
        <taxon>Bacteria</taxon>
        <taxon>Bacillati</taxon>
        <taxon>Bacillota</taxon>
        <taxon>Bacilli</taxon>
        <taxon>Lactobacillales</taxon>
        <taxon>Enterococcaceae</taxon>
        <taxon>Enterococcus</taxon>
    </lineage>
</organism>
<dbReference type="Proteomes" id="UP000013783">
    <property type="component" value="Unassembled WGS sequence"/>
</dbReference>
<sequence>MDKILNKQVAFKNIGIATAILIAGLAILLFGPGYLGFFSVAATSLIALLIVYPKKSVQAIFGKPLHPVKIIIGYFLLNWLVSIVVSLLLNYGLGWHLQGNPINDNPSWLLLFTIPIMLMGEELLSIYFLSVFSSKFSLPIASLLSALIFGLIHYSTYNDGNVLHTLAHILLIQGVARLIFNRAAIKTNSIWTSWIIHVLFDSSTILLVLLQH</sequence>
<accession>R2NTL3</accession>
<dbReference type="Pfam" id="PF02517">
    <property type="entry name" value="Rce1-like"/>
    <property type="match status" value="1"/>
</dbReference>
<dbReference type="EMBL" id="AJAK01000020">
    <property type="protein sequence ID" value="EOH75367.1"/>
    <property type="molecule type" value="Genomic_DNA"/>
</dbReference>
<reference evidence="4 6" key="1">
    <citation type="submission" date="2013-02" db="EMBL/GenBank/DDBJ databases">
        <title>The Genome Sequence of Enterococcus malodoratus ATCC_43197.</title>
        <authorList>
            <consortium name="The Broad Institute Genome Sequencing Platform"/>
            <consortium name="The Broad Institute Genome Sequencing Center for Infectious Disease"/>
            <person name="Earl A.M."/>
            <person name="Gilmore M.S."/>
            <person name="Lebreton F."/>
            <person name="Walker B."/>
            <person name="Young S.K."/>
            <person name="Zeng Q."/>
            <person name="Gargeya S."/>
            <person name="Fitzgerald M."/>
            <person name="Haas B."/>
            <person name="Abouelleil A."/>
            <person name="Alvarado L."/>
            <person name="Arachchi H.M."/>
            <person name="Berlin A.M."/>
            <person name="Chapman S.B."/>
            <person name="Dewar J."/>
            <person name="Goldberg J."/>
            <person name="Griggs A."/>
            <person name="Gujja S."/>
            <person name="Hansen M."/>
            <person name="Howarth C."/>
            <person name="Imamovic A."/>
            <person name="Larimer J."/>
            <person name="McCowan C."/>
            <person name="Murphy C."/>
            <person name="Neiman D."/>
            <person name="Pearson M."/>
            <person name="Priest M."/>
            <person name="Roberts A."/>
            <person name="Saif S."/>
            <person name="Shea T."/>
            <person name="Sisk P."/>
            <person name="Sykes S."/>
            <person name="Wortman J."/>
            <person name="Nusbaum C."/>
            <person name="Birren B."/>
        </authorList>
    </citation>
    <scope>NUCLEOTIDE SEQUENCE [LARGE SCALE GENOMIC DNA]</scope>
    <source>
        <strain evidence="4 6">ATCC 43197</strain>
    </source>
</reference>
<feature type="transmembrane region" description="Helical" evidence="2">
    <location>
        <begin position="192"/>
        <end position="210"/>
    </location>
</feature>
<comment type="similarity">
    <text evidence="1">Belongs to the UPF0177 family.</text>
</comment>
<gene>
    <name evidence="5" type="ORF">I585_02351</name>
    <name evidence="4" type="ORF">UAI_03169</name>
</gene>
<keyword evidence="7" id="KW-1185">Reference proteome</keyword>
<feature type="transmembrane region" description="Helical" evidence="2">
    <location>
        <begin position="108"/>
        <end position="129"/>
    </location>
</feature>
<evidence type="ECO:0000256" key="1">
    <source>
        <dbReference type="ARBA" id="ARBA00009067"/>
    </source>
</evidence>
<feature type="domain" description="CAAX prenyl protease 2/Lysostaphin resistance protein A-like" evidence="3">
    <location>
        <begin position="106"/>
        <end position="202"/>
    </location>
</feature>
<evidence type="ECO:0000256" key="2">
    <source>
        <dbReference type="SAM" id="Phobius"/>
    </source>
</evidence>
<dbReference type="eggNOG" id="COG1266">
    <property type="taxonomic scope" value="Bacteria"/>
</dbReference>
<feature type="transmembrane region" description="Helical" evidence="2">
    <location>
        <begin position="9"/>
        <end position="28"/>
    </location>
</feature>